<comment type="caution">
    <text evidence="5">The sequence shown here is derived from an EMBL/GenBank/DDBJ whole genome shotgun (WGS) entry which is preliminary data.</text>
</comment>
<dbReference type="GO" id="GO:0006171">
    <property type="term" value="P:cAMP biosynthetic process"/>
    <property type="evidence" value="ECO:0007669"/>
    <property type="project" value="TreeGrafter"/>
</dbReference>
<dbReference type="Pfam" id="PF00211">
    <property type="entry name" value="Guanylate_cyc"/>
    <property type="match status" value="1"/>
</dbReference>
<sequence>MKNNNLTHNTLLPAIATAIPYEEKELAILFLDIRNFTGLMVSQPEQHIIQIVRRLFTAFNQIIKSFSGKVIETAGDSLYAVFGLQDGLPEAVNNAYLATKAMFRTVGLFNDSYAVDTENAPLEMGAGLHAGRVFIDEFSLEGTPQLAVMGLPVNITARLQAKTRELNNDLLISEYAYHFLNEPETTAGVQTVTLQGIAQGQQIRLAGGPYYVPKALAEPDLHMSYLLAISG</sequence>
<dbReference type="GO" id="GO:0004016">
    <property type="term" value="F:adenylate cyclase activity"/>
    <property type="evidence" value="ECO:0007669"/>
    <property type="project" value="UniProtKB-ARBA"/>
</dbReference>
<keyword evidence="6" id="KW-1185">Reference proteome</keyword>
<gene>
    <name evidence="5" type="ORF">E2R66_14850</name>
</gene>
<reference evidence="5 6" key="1">
    <citation type="journal article" date="2017" name="Int. J. Syst. Evol. Microbiol.">
        <title>Mucilaginibacterpsychrotolerans sp. nov., isolated from peatlands.</title>
        <authorList>
            <person name="Deng Y."/>
            <person name="Shen L."/>
            <person name="Xu B."/>
            <person name="Liu Y."/>
            <person name="Gu Z."/>
            <person name="Liu H."/>
            <person name="Zhou Y."/>
        </authorList>
    </citation>
    <scope>NUCLEOTIDE SEQUENCE [LARGE SCALE GENOMIC DNA]</scope>
    <source>
        <strain evidence="5 6">NH7-4</strain>
    </source>
</reference>
<evidence type="ECO:0000313" key="5">
    <source>
        <dbReference type="EMBL" id="TFF36724.1"/>
    </source>
</evidence>
<dbReference type="AlphaFoldDB" id="A0A4Y8SE43"/>
<dbReference type="PANTHER" id="PTHR43081">
    <property type="entry name" value="ADENYLATE CYCLASE, TERMINAL-DIFFERENTIATION SPECIFIC-RELATED"/>
    <property type="match status" value="1"/>
</dbReference>
<dbReference type="EMBL" id="SOZE01000014">
    <property type="protein sequence ID" value="TFF36724.1"/>
    <property type="molecule type" value="Genomic_DNA"/>
</dbReference>
<evidence type="ECO:0000256" key="3">
    <source>
        <dbReference type="ARBA" id="ARBA00023136"/>
    </source>
</evidence>
<feature type="domain" description="Guanylate cyclase" evidence="4">
    <location>
        <begin position="27"/>
        <end position="160"/>
    </location>
</feature>
<dbReference type="SUPFAM" id="SSF55073">
    <property type="entry name" value="Nucleotide cyclase"/>
    <property type="match status" value="1"/>
</dbReference>
<evidence type="ECO:0000259" key="4">
    <source>
        <dbReference type="PROSITE" id="PS50125"/>
    </source>
</evidence>
<dbReference type="Gene3D" id="3.30.70.1230">
    <property type="entry name" value="Nucleotide cyclase"/>
    <property type="match status" value="1"/>
</dbReference>
<keyword evidence="2" id="KW-1003">Cell membrane</keyword>
<evidence type="ECO:0000313" key="6">
    <source>
        <dbReference type="Proteomes" id="UP000297540"/>
    </source>
</evidence>
<dbReference type="GO" id="GO:0035556">
    <property type="term" value="P:intracellular signal transduction"/>
    <property type="evidence" value="ECO:0007669"/>
    <property type="project" value="InterPro"/>
</dbReference>
<dbReference type="SMART" id="SM00044">
    <property type="entry name" value="CYCc"/>
    <property type="match status" value="1"/>
</dbReference>
<dbReference type="GO" id="GO:0005886">
    <property type="term" value="C:plasma membrane"/>
    <property type="evidence" value="ECO:0007669"/>
    <property type="project" value="UniProtKB-SubCell"/>
</dbReference>
<protein>
    <submittedName>
        <fullName evidence="5">Adenylate/guanylate cyclase domain-containing protein</fullName>
    </submittedName>
</protein>
<comment type="subcellular location">
    <subcellularLocation>
        <location evidence="1">Cell membrane</location>
        <topology evidence="1">Multi-pass membrane protein</topology>
    </subcellularLocation>
</comment>
<dbReference type="OrthoDB" id="341967at2"/>
<dbReference type="RefSeq" id="WP_133232011.1">
    <property type="nucleotide sequence ID" value="NZ_SOZE01000014.1"/>
</dbReference>
<dbReference type="PANTHER" id="PTHR43081:SF17">
    <property type="entry name" value="BLL5647 PROTEIN"/>
    <property type="match status" value="1"/>
</dbReference>
<evidence type="ECO:0000256" key="2">
    <source>
        <dbReference type="ARBA" id="ARBA00022475"/>
    </source>
</evidence>
<proteinExistence type="predicted"/>
<dbReference type="PROSITE" id="PS50125">
    <property type="entry name" value="GUANYLATE_CYCLASE_2"/>
    <property type="match status" value="1"/>
</dbReference>
<dbReference type="InterPro" id="IPR001054">
    <property type="entry name" value="A/G_cyclase"/>
</dbReference>
<keyword evidence="3" id="KW-0472">Membrane</keyword>
<dbReference type="InterPro" id="IPR050697">
    <property type="entry name" value="Adenylyl/Guanylyl_Cyclase_3/4"/>
</dbReference>
<accession>A0A4Y8SE43</accession>
<dbReference type="InterPro" id="IPR029787">
    <property type="entry name" value="Nucleotide_cyclase"/>
</dbReference>
<evidence type="ECO:0000256" key="1">
    <source>
        <dbReference type="ARBA" id="ARBA00004651"/>
    </source>
</evidence>
<organism evidence="5 6">
    <name type="scientific">Mucilaginibacter psychrotolerans</name>
    <dbReference type="NCBI Taxonomy" id="1524096"/>
    <lineage>
        <taxon>Bacteria</taxon>
        <taxon>Pseudomonadati</taxon>
        <taxon>Bacteroidota</taxon>
        <taxon>Sphingobacteriia</taxon>
        <taxon>Sphingobacteriales</taxon>
        <taxon>Sphingobacteriaceae</taxon>
        <taxon>Mucilaginibacter</taxon>
    </lineage>
</organism>
<dbReference type="CDD" id="cd07302">
    <property type="entry name" value="CHD"/>
    <property type="match status" value="1"/>
</dbReference>
<dbReference type="Proteomes" id="UP000297540">
    <property type="component" value="Unassembled WGS sequence"/>
</dbReference>
<name>A0A4Y8SE43_9SPHI</name>